<dbReference type="EnsemblBacteria" id="BAC09755">
    <property type="protein sequence ID" value="BAC09755"/>
    <property type="gene ID" value="BAC09755"/>
</dbReference>
<proteinExistence type="predicted"/>
<dbReference type="eggNOG" id="COG0784">
    <property type="taxonomic scope" value="Bacteria"/>
</dbReference>
<reference evidence="5 6" key="1">
    <citation type="journal article" date="2002" name="DNA Res.">
        <title>Complete genome structure of the thermophilic cyanobacterium Thermosynechococcus elongatus BP-1.</title>
        <authorList>
            <person name="Nakamura Y."/>
            <person name="Kaneko T."/>
            <person name="Sato S."/>
            <person name="Ikeuchi M."/>
            <person name="Katoh H."/>
            <person name="Sasamoto S."/>
            <person name="Watanabe A."/>
            <person name="Iriguchi M."/>
            <person name="Kawashima K."/>
            <person name="Kimura T."/>
            <person name="Kishida Y."/>
            <person name="Kiyokawa C."/>
            <person name="Kohara M."/>
            <person name="Matsumoto M."/>
            <person name="Matsuno A."/>
            <person name="Nakazaki N."/>
            <person name="Shimpo S."/>
            <person name="Sugimoto M."/>
            <person name="Takeuchi C."/>
            <person name="Yamada M."/>
            <person name="Tabata S."/>
        </authorList>
    </citation>
    <scope>NUCLEOTIDE SEQUENCE [LARGE SCALE GENOMIC DNA]</scope>
    <source>
        <strain evidence="6">IAM M-273 / NIES-2133 / BP-1</strain>
    </source>
</reference>
<evidence type="ECO:0000256" key="2">
    <source>
        <dbReference type="PROSITE-ProRule" id="PRU00169"/>
    </source>
</evidence>
<dbReference type="STRING" id="197221.gene:10748814"/>
<sequence length="234" mass="26189">MSSRKVVVIDDSKVIRMRVREMLPEGDYEILEAKDGREGLQLIEQSDPTLIMLDFLLPKVSGWEVYQELEKNDLLGAIPLVIMSGRKEEVTEKLQEPFEWFEFIEKPFEKEQLEAAIQEAFRKARKPRPVKAAAPAEGAAPVAVDLTPVYDKLAALEGAIQTLQAHSVNPHDFAQLQATVAQLQQQPAATGSGGEENRLAALEAENQRLHQEVEQLKRAVHQIVTALRRLQGGH</sequence>
<dbReference type="InterPro" id="IPR011006">
    <property type="entry name" value="CheY-like_superfamily"/>
</dbReference>
<protein>
    <submittedName>
        <fullName evidence="5">Two-component response regulator</fullName>
    </submittedName>
</protein>
<dbReference type="InterPro" id="IPR001789">
    <property type="entry name" value="Sig_transdc_resp-reg_receiver"/>
</dbReference>
<dbReference type="RefSeq" id="WP_011058037.1">
    <property type="nucleotide sequence ID" value="NC_004113.1"/>
</dbReference>
<accession>Q8DGV9</accession>
<dbReference type="EMBL" id="BA000039">
    <property type="protein sequence ID" value="BAC09755.1"/>
    <property type="molecule type" value="Genomic_DNA"/>
</dbReference>
<gene>
    <name evidence="5" type="ordered locus">tlr2203</name>
</gene>
<dbReference type="PATRIC" id="fig|197221.4.peg.2311"/>
<dbReference type="KEGG" id="tel:tlr2203"/>
<evidence type="ECO:0000313" key="6">
    <source>
        <dbReference type="Proteomes" id="UP000000440"/>
    </source>
</evidence>
<evidence type="ECO:0000259" key="4">
    <source>
        <dbReference type="PROSITE" id="PS50110"/>
    </source>
</evidence>
<keyword evidence="1 2" id="KW-0597">Phosphoprotein</keyword>
<dbReference type="InterPro" id="IPR050595">
    <property type="entry name" value="Bact_response_regulator"/>
</dbReference>
<dbReference type="PROSITE" id="PS50110">
    <property type="entry name" value="RESPONSE_REGULATORY"/>
    <property type="match status" value="1"/>
</dbReference>
<dbReference type="AlphaFoldDB" id="Q8DGV9"/>
<dbReference type="PANTHER" id="PTHR44591">
    <property type="entry name" value="STRESS RESPONSE REGULATOR PROTEIN 1"/>
    <property type="match status" value="1"/>
</dbReference>
<dbReference type="Pfam" id="PF00072">
    <property type="entry name" value="Response_reg"/>
    <property type="match status" value="1"/>
</dbReference>
<dbReference type="PANTHER" id="PTHR44591:SF23">
    <property type="entry name" value="CHEY SUBFAMILY"/>
    <property type="match status" value="1"/>
</dbReference>
<dbReference type="SUPFAM" id="SSF52172">
    <property type="entry name" value="CheY-like"/>
    <property type="match status" value="1"/>
</dbReference>
<keyword evidence="3" id="KW-0175">Coiled coil</keyword>
<dbReference type="GO" id="GO:0000160">
    <property type="term" value="P:phosphorelay signal transduction system"/>
    <property type="evidence" value="ECO:0007669"/>
    <property type="project" value="InterPro"/>
</dbReference>
<dbReference type="Proteomes" id="UP000000440">
    <property type="component" value="Chromosome"/>
</dbReference>
<feature type="coiled-coil region" evidence="3">
    <location>
        <begin position="192"/>
        <end position="226"/>
    </location>
</feature>
<evidence type="ECO:0000256" key="3">
    <source>
        <dbReference type="SAM" id="Coils"/>
    </source>
</evidence>
<name>Q8DGV9_THEVB</name>
<feature type="domain" description="Response regulatory" evidence="4">
    <location>
        <begin position="5"/>
        <end position="121"/>
    </location>
</feature>
<evidence type="ECO:0000313" key="5">
    <source>
        <dbReference type="EMBL" id="BAC09755.1"/>
    </source>
</evidence>
<evidence type="ECO:0000256" key="1">
    <source>
        <dbReference type="ARBA" id="ARBA00022553"/>
    </source>
</evidence>
<feature type="modified residue" description="4-aspartylphosphate" evidence="2">
    <location>
        <position position="54"/>
    </location>
</feature>
<dbReference type="Gene3D" id="3.40.50.2300">
    <property type="match status" value="1"/>
</dbReference>
<organism evidence="5 6">
    <name type="scientific">Thermosynechococcus vestitus (strain NIES-2133 / IAM M-273 / BP-1)</name>
    <dbReference type="NCBI Taxonomy" id="197221"/>
    <lineage>
        <taxon>Bacteria</taxon>
        <taxon>Bacillati</taxon>
        <taxon>Cyanobacteriota</taxon>
        <taxon>Cyanophyceae</taxon>
        <taxon>Acaryochloridales</taxon>
        <taxon>Thermosynechococcaceae</taxon>
        <taxon>Thermosynechococcus</taxon>
    </lineage>
</organism>
<keyword evidence="6" id="KW-1185">Reference proteome</keyword>
<dbReference type="SMART" id="SM00448">
    <property type="entry name" value="REC"/>
    <property type="match status" value="1"/>
</dbReference>
<dbReference type="CDD" id="cd00156">
    <property type="entry name" value="REC"/>
    <property type="match status" value="1"/>
</dbReference>